<feature type="non-terminal residue" evidence="2">
    <location>
        <position position="1"/>
    </location>
</feature>
<feature type="region of interest" description="Disordered" evidence="1">
    <location>
        <begin position="1"/>
        <end position="136"/>
    </location>
</feature>
<organism evidence="2">
    <name type="scientific">Anthurium amnicola</name>
    <dbReference type="NCBI Taxonomy" id="1678845"/>
    <lineage>
        <taxon>Eukaryota</taxon>
        <taxon>Viridiplantae</taxon>
        <taxon>Streptophyta</taxon>
        <taxon>Embryophyta</taxon>
        <taxon>Tracheophyta</taxon>
        <taxon>Spermatophyta</taxon>
        <taxon>Magnoliopsida</taxon>
        <taxon>Liliopsida</taxon>
        <taxon>Araceae</taxon>
        <taxon>Pothoideae</taxon>
        <taxon>Potheae</taxon>
        <taxon>Anthurium</taxon>
    </lineage>
</organism>
<dbReference type="EMBL" id="GDJX01006050">
    <property type="protein sequence ID" value="JAT61886.1"/>
    <property type="molecule type" value="Transcribed_RNA"/>
</dbReference>
<dbReference type="AlphaFoldDB" id="A0A1D1Z4T6"/>
<evidence type="ECO:0000256" key="1">
    <source>
        <dbReference type="SAM" id="MobiDB-lite"/>
    </source>
</evidence>
<evidence type="ECO:0000313" key="2">
    <source>
        <dbReference type="EMBL" id="JAT61886.1"/>
    </source>
</evidence>
<proteinExistence type="predicted"/>
<gene>
    <name evidence="2" type="primary">Fam151a</name>
    <name evidence="2" type="ORF">g.109076</name>
</gene>
<protein>
    <submittedName>
        <fullName evidence="2">Protein FAM151A</fullName>
    </submittedName>
</protein>
<reference evidence="2" key="1">
    <citation type="submission" date="2015-07" db="EMBL/GenBank/DDBJ databases">
        <title>Transcriptome Assembly of Anthurium amnicola.</title>
        <authorList>
            <person name="Suzuki J."/>
        </authorList>
    </citation>
    <scope>NUCLEOTIDE SEQUENCE</scope>
</reference>
<name>A0A1D1Z4T6_9ARAE</name>
<accession>A0A1D1Z4T6</accession>
<sequence>QRWQGRAEQSRDGVLPGAVLQEHKADVAAEEVPEAGWGSGWPEEITEEGPSGRQRRRLEADVEGSPLSPSPTAAVVASQAAGGREGSLHQGHAGAGGEAGRPLGRRPRRRLLAEEGPQGPPRHARADGLPDEDPGGDLQVLPCSSVAGGLVRETVKRSSLRFFSMHRHSICSLVFLTTIAHSSK</sequence>